<protein>
    <submittedName>
        <fullName evidence="1">Uncharacterized protein</fullName>
    </submittedName>
</protein>
<dbReference type="EMBL" id="AGTR01000010">
    <property type="protein sequence ID" value="EHJ06248.1"/>
    <property type="molecule type" value="Genomic_DNA"/>
</dbReference>
<accession>G6YNH9</accession>
<organism evidence="1 2">
    <name type="scientific">Marinobacter manganoxydans MnI7-9</name>
    <dbReference type="NCBI Taxonomy" id="1094979"/>
    <lineage>
        <taxon>Bacteria</taxon>
        <taxon>Pseudomonadati</taxon>
        <taxon>Pseudomonadota</taxon>
        <taxon>Gammaproteobacteria</taxon>
        <taxon>Pseudomonadales</taxon>
        <taxon>Marinobacteraceae</taxon>
        <taxon>Marinobacter</taxon>
    </lineage>
</organism>
<name>G6YNH9_9GAMM</name>
<sequence>MLLNFAPRKKAVTVILVPDVSEESMFTISGIVVETSGTMVSHGCVGQDEEGSL</sequence>
<keyword evidence="2" id="KW-1185">Reference proteome</keyword>
<dbReference type="AlphaFoldDB" id="G6YNH9"/>
<dbReference type="PATRIC" id="fig|1094979.3.peg.354"/>
<evidence type="ECO:0000313" key="1">
    <source>
        <dbReference type="EMBL" id="EHJ06248.1"/>
    </source>
</evidence>
<reference evidence="1 2" key="1">
    <citation type="journal article" date="2012" name="J. Bacteriol.">
        <title>Genome sequence of deep-sea manganese-oxidizing bacterium Marinobacter manganoxydans MnI7-9.</title>
        <authorList>
            <person name="Wang H."/>
            <person name="Li H."/>
            <person name="Shao Z."/>
            <person name="Liao S."/>
            <person name="Johnstone L."/>
            <person name="Rensing C."/>
            <person name="Wang G."/>
        </authorList>
    </citation>
    <scope>NUCLEOTIDE SEQUENCE [LARGE SCALE GENOMIC DNA]</scope>
    <source>
        <strain evidence="1 2">MnI7-9</strain>
    </source>
</reference>
<dbReference type="Proteomes" id="UP000003208">
    <property type="component" value="Unassembled WGS sequence"/>
</dbReference>
<proteinExistence type="predicted"/>
<gene>
    <name evidence="1" type="ORF">KYE_01913</name>
</gene>
<evidence type="ECO:0000313" key="2">
    <source>
        <dbReference type="Proteomes" id="UP000003208"/>
    </source>
</evidence>